<dbReference type="PANTHER" id="PTHR28015:SF1">
    <property type="entry name" value="ATP SYNTHASE ASSEMBLY FACTOR FMC1, MITOCHONDRIAL"/>
    <property type="match status" value="1"/>
</dbReference>
<organism evidence="1 2">
    <name type="scientific">Malassezia pachydermatis</name>
    <dbReference type="NCBI Taxonomy" id="77020"/>
    <lineage>
        <taxon>Eukaryota</taxon>
        <taxon>Fungi</taxon>
        <taxon>Dikarya</taxon>
        <taxon>Basidiomycota</taxon>
        <taxon>Ustilaginomycotina</taxon>
        <taxon>Malasseziomycetes</taxon>
        <taxon>Malasseziales</taxon>
        <taxon>Malasseziaceae</taxon>
        <taxon>Malassezia</taxon>
    </lineage>
</organism>
<evidence type="ECO:0000313" key="2">
    <source>
        <dbReference type="Proteomes" id="UP000037751"/>
    </source>
</evidence>
<evidence type="ECO:0000313" key="1">
    <source>
        <dbReference type="EMBL" id="KOS13019.1"/>
    </source>
</evidence>
<dbReference type="GeneID" id="28727894"/>
<reference evidence="1 2" key="1">
    <citation type="submission" date="2015-07" db="EMBL/GenBank/DDBJ databases">
        <title>Draft Genome Sequence of Malassezia furfur CBS1878 and Malassezia pachydermatis CBS1879.</title>
        <authorList>
            <person name="Triana S."/>
            <person name="Ohm R."/>
            <person name="Gonzalez A."/>
            <person name="DeCock H."/>
            <person name="Restrepo S."/>
            <person name="Celis A."/>
        </authorList>
    </citation>
    <scope>NUCLEOTIDE SEQUENCE [LARGE SCALE GENOMIC DNA]</scope>
    <source>
        <strain evidence="1 2">CBS 1879</strain>
    </source>
</reference>
<protein>
    <submittedName>
        <fullName evidence="1">Uncharacterized protein</fullName>
    </submittedName>
</protein>
<gene>
    <name evidence="1" type="ORF">Malapachy_1515</name>
</gene>
<dbReference type="PANTHER" id="PTHR28015">
    <property type="entry name" value="ATP SYNTHASE ASSEMBLY FACTOR FMC1, MITOCHONDRIAL"/>
    <property type="match status" value="1"/>
</dbReference>
<keyword evidence="2" id="KW-1185">Reference proteome</keyword>
<dbReference type="GO" id="GO:0033615">
    <property type="term" value="P:mitochondrial proton-transporting ATP synthase complex assembly"/>
    <property type="evidence" value="ECO:0007669"/>
    <property type="project" value="InterPro"/>
</dbReference>
<sequence length="122" mass="13411">MSTAAQKASANALFSFVSLEAAATRATARDVAAKIQQEIALTRNYDASRTSLLTQWADIQATLSTSKAARELADVELLLRSKRKHTALMEMYNPLYGMSEQDRIRATARTVGLEVPVDQVHD</sequence>
<dbReference type="EMBL" id="LGAV01000007">
    <property type="protein sequence ID" value="KOS13019.1"/>
    <property type="molecule type" value="Genomic_DNA"/>
</dbReference>
<name>A0A0M9VN63_9BASI</name>
<dbReference type="OrthoDB" id="15893at2759"/>
<comment type="caution">
    <text evidence="1">The sequence shown here is derived from an EMBL/GenBank/DDBJ whole genome shotgun (WGS) entry which is preliminary data.</text>
</comment>
<proteinExistence type="predicted"/>
<dbReference type="GO" id="GO:0005759">
    <property type="term" value="C:mitochondrial matrix"/>
    <property type="evidence" value="ECO:0007669"/>
    <property type="project" value="TreeGrafter"/>
</dbReference>
<dbReference type="Pfam" id="PF13233">
    <property type="entry name" value="Complex1_LYR_2"/>
    <property type="match status" value="1"/>
</dbReference>
<dbReference type="RefSeq" id="XP_017990651.1">
    <property type="nucleotide sequence ID" value="XM_018136019.1"/>
</dbReference>
<dbReference type="AlphaFoldDB" id="A0A0M9VN63"/>
<dbReference type="Proteomes" id="UP000037751">
    <property type="component" value="Unassembled WGS sequence"/>
</dbReference>
<dbReference type="STRING" id="77020.A0A0M9VN63"/>
<accession>A0A0M9VN63</accession>
<dbReference type="InterPro" id="IPR039196">
    <property type="entry name" value="Fmc1"/>
</dbReference>
<dbReference type="VEuPathDB" id="FungiDB:Malapachy_1515"/>